<name>B6GAQ2_9ACTN</name>
<dbReference type="HOGENOM" id="CLU_2354922_0_0_11"/>
<gene>
    <name evidence="1" type="ORF">COLSTE_01152</name>
</gene>
<protein>
    <submittedName>
        <fullName evidence="1">Uncharacterized protein</fullName>
    </submittedName>
</protein>
<dbReference type="AlphaFoldDB" id="B6GAQ2"/>
<comment type="caution">
    <text evidence="1">The sequence shown here is derived from an EMBL/GenBank/DDBJ whole genome shotgun (WGS) entry which is preliminary data.</text>
</comment>
<dbReference type="STRING" id="445975.COLSTE_01152"/>
<evidence type="ECO:0000313" key="1">
    <source>
        <dbReference type="EMBL" id="EEA90578.1"/>
    </source>
</evidence>
<evidence type="ECO:0000313" key="2">
    <source>
        <dbReference type="Proteomes" id="UP000003560"/>
    </source>
</evidence>
<organism evidence="1 2">
    <name type="scientific">Collinsella stercoris DSM 13279</name>
    <dbReference type="NCBI Taxonomy" id="445975"/>
    <lineage>
        <taxon>Bacteria</taxon>
        <taxon>Bacillati</taxon>
        <taxon>Actinomycetota</taxon>
        <taxon>Coriobacteriia</taxon>
        <taxon>Coriobacteriales</taxon>
        <taxon>Coriobacteriaceae</taxon>
        <taxon>Collinsella</taxon>
    </lineage>
</organism>
<reference evidence="1 2" key="1">
    <citation type="submission" date="2008-10" db="EMBL/GenBank/DDBJ databases">
        <title>Draft genome sequence of Collinsella stercoris (DSM 13279).</title>
        <authorList>
            <person name="Sudarsanam P."/>
            <person name="Ley R."/>
            <person name="Guruge J."/>
            <person name="Turnbaugh P.J."/>
            <person name="Mahowald M."/>
            <person name="Liep D."/>
            <person name="Gordon J."/>
        </authorList>
    </citation>
    <scope>NUCLEOTIDE SEQUENCE [LARGE SCALE GENOMIC DNA]</scope>
    <source>
        <strain evidence="1 2">DSM 13279</strain>
    </source>
</reference>
<dbReference type="Proteomes" id="UP000003560">
    <property type="component" value="Unassembled WGS sequence"/>
</dbReference>
<accession>B6GAQ2</accession>
<proteinExistence type="predicted"/>
<keyword evidence="2" id="KW-1185">Reference proteome</keyword>
<dbReference type="EMBL" id="ABXJ01000068">
    <property type="protein sequence ID" value="EEA90578.1"/>
    <property type="molecule type" value="Genomic_DNA"/>
</dbReference>
<sequence length="96" mass="10541">MLAFVLSFVPGHQRFVLASNYTARVPTAIPALSQANDRQRIFGASPSRRACDKIAPASNTKGIRTYQRSGGVGDLHKKRSIRMPQIHCGSCPRLAY</sequence>
<reference evidence="1 2" key="2">
    <citation type="submission" date="2008-10" db="EMBL/GenBank/DDBJ databases">
        <authorList>
            <person name="Fulton L."/>
            <person name="Clifton S."/>
            <person name="Fulton B."/>
            <person name="Xu J."/>
            <person name="Minx P."/>
            <person name="Pepin K.H."/>
            <person name="Johnson M."/>
            <person name="Thiruvilangam P."/>
            <person name="Bhonagiri V."/>
            <person name="Nash W.E."/>
            <person name="Mardis E.R."/>
            <person name="Wilson R.K."/>
        </authorList>
    </citation>
    <scope>NUCLEOTIDE SEQUENCE [LARGE SCALE GENOMIC DNA]</scope>
    <source>
        <strain evidence="1 2">DSM 13279</strain>
    </source>
</reference>